<name>A0A1V8SMD6_9PEZI</name>
<dbReference type="InParanoid" id="A0A1V8SMD6"/>
<gene>
    <name evidence="1" type="ORF">B0A48_13684</name>
</gene>
<dbReference type="InterPro" id="IPR032710">
    <property type="entry name" value="NTF2-like_dom_sf"/>
</dbReference>
<dbReference type="STRING" id="1507870.A0A1V8SMD6"/>
<dbReference type="InterPro" id="IPR050977">
    <property type="entry name" value="Fungal_Meroterpenoid_Isomerase"/>
</dbReference>
<organism evidence="1 2">
    <name type="scientific">Cryoendolithus antarcticus</name>
    <dbReference type="NCBI Taxonomy" id="1507870"/>
    <lineage>
        <taxon>Eukaryota</taxon>
        <taxon>Fungi</taxon>
        <taxon>Dikarya</taxon>
        <taxon>Ascomycota</taxon>
        <taxon>Pezizomycotina</taxon>
        <taxon>Dothideomycetes</taxon>
        <taxon>Dothideomycetidae</taxon>
        <taxon>Cladosporiales</taxon>
        <taxon>Cladosporiaceae</taxon>
        <taxon>Cryoendolithus</taxon>
    </lineage>
</organism>
<dbReference type="EMBL" id="NAJO01000035">
    <property type="protein sequence ID" value="OQO00337.1"/>
    <property type="molecule type" value="Genomic_DNA"/>
</dbReference>
<proteinExistence type="predicted"/>
<reference evidence="2" key="1">
    <citation type="submission" date="2017-03" db="EMBL/GenBank/DDBJ databases">
        <title>Genomes of endolithic fungi from Antarctica.</title>
        <authorList>
            <person name="Coleine C."/>
            <person name="Masonjones S."/>
            <person name="Stajich J.E."/>
        </authorList>
    </citation>
    <scope>NUCLEOTIDE SEQUENCE [LARGE SCALE GENOMIC DNA]</scope>
    <source>
        <strain evidence="2">CCFEE 5527</strain>
    </source>
</reference>
<protein>
    <recommendedName>
        <fullName evidence="3">SnoaL-like domain-containing protein</fullName>
    </recommendedName>
</protein>
<dbReference type="OrthoDB" id="3758478at2759"/>
<dbReference type="PANTHER" id="PTHR39598">
    <property type="entry name" value="AUSTINOL SYNTHESIS PROTEIN F-RELATED"/>
    <property type="match status" value="1"/>
</dbReference>
<comment type="caution">
    <text evidence="1">The sequence shown here is derived from an EMBL/GenBank/DDBJ whole genome shotgun (WGS) entry which is preliminary data.</text>
</comment>
<keyword evidence="2" id="KW-1185">Reference proteome</keyword>
<accession>A0A1V8SMD6</accession>
<evidence type="ECO:0008006" key="3">
    <source>
        <dbReference type="Google" id="ProtNLM"/>
    </source>
</evidence>
<evidence type="ECO:0000313" key="2">
    <source>
        <dbReference type="Proteomes" id="UP000192596"/>
    </source>
</evidence>
<dbReference type="Proteomes" id="UP000192596">
    <property type="component" value="Unassembled WGS sequence"/>
</dbReference>
<evidence type="ECO:0000313" key="1">
    <source>
        <dbReference type="EMBL" id="OQO00337.1"/>
    </source>
</evidence>
<dbReference type="SUPFAM" id="SSF54427">
    <property type="entry name" value="NTF2-like"/>
    <property type="match status" value="1"/>
</dbReference>
<dbReference type="PANTHER" id="PTHR39598:SF1">
    <property type="entry name" value="AUSTINOID BIOSYNTHESIS CLUSTERS PROTEIN F-RELATED"/>
    <property type="match status" value="1"/>
</dbReference>
<dbReference type="AlphaFoldDB" id="A0A1V8SMD6"/>
<dbReference type="Gene3D" id="3.10.450.50">
    <property type="match status" value="1"/>
</dbReference>
<sequence>MPSVLENQKSLVTTMLKHEETWDLEAIFALRSPDFTHNLLPSDIGGPSRNQDESRKLYETLKPHWKSYKVTKKSEIHDVDEHKAALHTFSSAETDVGHFEMETMWFLTFNEDGTKIQVLTELVDSRSVAELFEKIKAQGEQPKA</sequence>